<organism evidence="2 3">
    <name type="scientific">Orbilia ellipsospora</name>
    <dbReference type="NCBI Taxonomy" id="2528407"/>
    <lineage>
        <taxon>Eukaryota</taxon>
        <taxon>Fungi</taxon>
        <taxon>Dikarya</taxon>
        <taxon>Ascomycota</taxon>
        <taxon>Pezizomycotina</taxon>
        <taxon>Orbiliomycetes</taxon>
        <taxon>Orbiliales</taxon>
        <taxon>Orbiliaceae</taxon>
        <taxon>Orbilia</taxon>
    </lineage>
</organism>
<reference evidence="2 3" key="1">
    <citation type="submission" date="2019-10" db="EMBL/GenBank/DDBJ databases">
        <authorList>
            <person name="Palmer J.M."/>
        </authorList>
    </citation>
    <scope>NUCLEOTIDE SEQUENCE [LARGE SCALE GENOMIC DNA]</scope>
    <source>
        <strain evidence="2 3">TWF694</strain>
    </source>
</reference>
<name>A0AAV9WTR0_9PEZI</name>
<evidence type="ECO:0000313" key="3">
    <source>
        <dbReference type="Proteomes" id="UP001365542"/>
    </source>
</evidence>
<feature type="signal peptide" evidence="1">
    <location>
        <begin position="1"/>
        <end position="28"/>
    </location>
</feature>
<proteinExistence type="predicted"/>
<feature type="chain" id="PRO_5043317486" evidence="1">
    <location>
        <begin position="29"/>
        <end position="597"/>
    </location>
</feature>
<keyword evidence="1" id="KW-0732">Signal</keyword>
<comment type="caution">
    <text evidence="2">The sequence shown here is derived from an EMBL/GenBank/DDBJ whole genome shotgun (WGS) entry which is preliminary data.</text>
</comment>
<evidence type="ECO:0000313" key="2">
    <source>
        <dbReference type="EMBL" id="KAK6525471.1"/>
    </source>
</evidence>
<sequence>MASQVTRLLTVLSCIFFILFLEIPIATSKITIATINTNDTRSYTDPFDMFLKHTVKYKRAASSLHFTDPNKIRPPPQFGTKRIGPIITPEAEKAHFRDTYIRSVNSSDPKCQAKNIYCGASSNVTLETQMIYKPGIDPFGGNSALLFAYAQSLAGIMLPSTTIGSIGMTLHLTPPFYPGITVEDSSFWSRFTRQQSDAESVMNYQVWRYADCLLRADLPVWGCDRGSYFQFYSDYLRYASTNRTSGYNDNLKARNEMLRLTSQLRAGSAALDSTKDDAIRVYKQFVCDSASSGTKLADELHNLTTWFANDNEYQISRKYLTEVAKLYNIARLEYYGEGFQEVNALLSSVILAKEYFNSEPGFNMPCASYSKSLAQRLWEAEGGVGDRRDRDTDTFYKPMYTIDNYPITVNYWRSNYHAGTQPKTLLALSIDDLADVASPDWSSLGFRDLHSQHEVDVPPKDTILSLITKDGTLTPRVEDIIITSSDFGVFTISRGKWEKTNFRSSYPKLRADAPLNLSSKIVRPRALLFGYGLKIRLRINDEDFEELSRSLDGSDGVKVRLLGAEDVKLKIEAGRVVSTSGMNGGFPYLLAVLGEIL</sequence>
<dbReference type="EMBL" id="JAVHJO010000017">
    <property type="protein sequence ID" value="KAK6525471.1"/>
    <property type="molecule type" value="Genomic_DNA"/>
</dbReference>
<gene>
    <name evidence="2" type="ORF">TWF694_005605</name>
</gene>
<dbReference type="AlphaFoldDB" id="A0AAV9WTR0"/>
<accession>A0AAV9WTR0</accession>
<evidence type="ECO:0000256" key="1">
    <source>
        <dbReference type="SAM" id="SignalP"/>
    </source>
</evidence>
<protein>
    <submittedName>
        <fullName evidence="2">Uncharacterized protein</fullName>
    </submittedName>
</protein>
<dbReference type="Proteomes" id="UP001365542">
    <property type="component" value="Unassembled WGS sequence"/>
</dbReference>
<keyword evidence="3" id="KW-1185">Reference proteome</keyword>